<keyword evidence="1" id="KW-0732">Signal</keyword>
<keyword evidence="2" id="KW-1185">Reference proteome</keyword>
<evidence type="ECO:0000256" key="1">
    <source>
        <dbReference type="SAM" id="SignalP"/>
    </source>
</evidence>
<dbReference type="Proteomes" id="UP000694941">
    <property type="component" value="Unplaced"/>
</dbReference>
<organism evidence="2 3">
    <name type="scientific">Limulus polyphemus</name>
    <name type="common">Atlantic horseshoe crab</name>
    <dbReference type="NCBI Taxonomy" id="6850"/>
    <lineage>
        <taxon>Eukaryota</taxon>
        <taxon>Metazoa</taxon>
        <taxon>Ecdysozoa</taxon>
        <taxon>Arthropoda</taxon>
        <taxon>Chelicerata</taxon>
        <taxon>Merostomata</taxon>
        <taxon>Xiphosura</taxon>
        <taxon>Limulidae</taxon>
        <taxon>Limulus</taxon>
    </lineage>
</organism>
<feature type="chain" id="PRO_5046769803" evidence="1">
    <location>
        <begin position="21"/>
        <end position="130"/>
    </location>
</feature>
<name>A0ABM1S118_LIMPO</name>
<dbReference type="RefSeq" id="XP_022237323.1">
    <property type="nucleotide sequence ID" value="XM_022381615.1"/>
</dbReference>
<evidence type="ECO:0000313" key="3">
    <source>
        <dbReference type="RefSeq" id="XP_022237323.1"/>
    </source>
</evidence>
<gene>
    <name evidence="3" type="primary">LOC111084942</name>
</gene>
<feature type="signal peptide" evidence="1">
    <location>
        <begin position="1"/>
        <end position="20"/>
    </location>
</feature>
<dbReference type="GeneID" id="111084942"/>
<proteinExistence type="predicted"/>
<evidence type="ECO:0000313" key="2">
    <source>
        <dbReference type="Proteomes" id="UP000694941"/>
    </source>
</evidence>
<reference evidence="3" key="1">
    <citation type="submission" date="2025-08" db="UniProtKB">
        <authorList>
            <consortium name="RefSeq"/>
        </authorList>
    </citation>
    <scope>IDENTIFICATION</scope>
    <source>
        <tissue evidence="3">Muscle</tissue>
    </source>
</reference>
<protein>
    <submittedName>
        <fullName evidence="3">Shematrin-like protein 1</fullName>
    </submittedName>
</protein>
<accession>A0ABM1S118</accession>
<sequence>MAKVAFFAVCVVVAVVQSFAGDVDVIHHQTYNGINGISIRYFRRYNSGYGQGGYGFHEYDGNVQPHYGVNGYGGYDHLRHDIYNNPDDRYSGYGNYDHPGYGGQVYPVHHVAGGYDYPFYYGNAHDGYGY</sequence>